<name>A0ABV9MVY9_9ENTE</name>
<dbReference type="RefSeq" id="WP_239576086.1">
    <property type="nucleotide sequence ID" value="NZ_JAFBFD010000012.1"/>
</dbReference>
<sequence length="499" mass="57587">MENIQLDSLYQLLLQGGLRTYKFKNSHLKPLNTQPEGNKGAIFAYRSKDNMIAGRGVVLTSEEAIQENQGTFTHWTPNVFRYGTYTDKNRSYTKGHSENNLKQINTFFIDFDIHTAKETISTSDILTIAIDLGFMPTMILKTAKGYQAYFVLKTPVFVTSKTAFKAVKAAKIISQNLREYFGQSLPVDLTCNHFGIARMPRTDNIEFFEPNYCYSFKEWQEWSFKQSDNKGFNRSNLTVLSGTQGKRQVDEPWFNLLLHETKFEGKKGLIGRNNVLFTLALAYFSSGYAIETCEYNLFEFNERLEQPLEEKEVIKIIRSAYSEKYQAASREYIITLCQKWVSEDLTSKDLFVRQGWYKFKKKRSERQRVHLSEWKEDLLAYLREKSDKTALYLTTTKKAIREALGIPESTLDKLLKVLKVNQEIFLKIKLGRNGGIQIAHVKDLLVALIERKKEARESYIQTLTALFGLPHTLIEETLNKLSERAAKGAQLDLFRVDTG</sequence>
<protein>
    <submittedName>
        <fullName evidence="2">Primase C-terminal domain-containing protein</fullName>
    </submittedName>
</protein>
<feature type="domain" description="Primase C-terminal 1" evidence="1">
    <location>
        <begin position="261"/>
        <end position="326"/>
    </location>
</feature>
<accession>A0ABV9MVY9</accession>
<dbReference type="Pfam" id="PF08708">
    <property type="entry name" value="PriCT_1"/>
    <property type="match status" value="1"/>
</dbReference>
<proteinExistence type="predicted"/>
<dbReference type="Proteomes" id="UP001595969">
    <property type="component" value="Unassembled WGS sequence"/>
</dbReference>
<comment type="caution">
    <text evidence="2">The sequence shown here is derived from an EMBL/GenBank/DDBJ whole genome shotgun (WGS) entry which is preliminary data.</text>
</comment>
<evidence type="ECO:0000313" key="2">
    <source>
        <dbReference type="EMBL" id="MFC4720152.1"/>
    </source>
</evidence>
<organism evidence="2 3">
    <name type="scientific">Enterococcus lemanii</name>
    <dbReference type="NCBI Taxonomy" id="1159752"/>
    <lineage>
        <taxon>Bacteria</taxon>
        <taxon>Bacillati</taxon>
        <taxon>Bacillota</taxon>
        <taxon>Bacilli</taxon>
        <taxon>Lactobacillales</taxon>
        <taxon>Enterococcaceae</taxon>
        <taxon>Enterococcus</taxon>
    </lineage>
</organism>
<dbReference type="SMART" id="SM00942">
    <property type="entry name" value="PriCT_1"/>
    <property type="match status" value="1"/>
</dbReference>
<reference evidence="3" key="1">
    <citation type="journal article" date="2019" name="Int. J. Syst. Evol. Microbiol.">
        <title>The Global Catalogue of Microorganisms (GCM) 10K type strain sequencing project: providing services to taxonomists for standard genome sequencing and annotation.</title>
        <authorList>
            <consortium name="The Broad Institute Genomics Platform"/>
            <consortium name="The Broad Institute Genome Sequencing Center for Infectious Disease"/>
            <person name="Wu L."/>
            <person name="Ma J."/>
        </authorList>
    </citation>
    <scope>NUCLEOTIDE SEQUENCE [LARGE SCALE GENOMIC DNA]</scope>
    <source>
        <strain evidence="3">CGMCC 1.19032</strain>
    </source>
</reference>
<gene>
    <name evidence="2" type="ORF">ACFO5I_10480</name>
</gene>
<evidence type="ECO:0000313" key="3">
    <source>
        <dbReference type="Proteomes" id="UP001595969"/>
    </source>
</evidence>
<dbReference type="EMBL" id="JBHSGS010000057">
    <property type="protein sequence ID" value="MFC4720152.1"/>
    <property type="molecule type" value="Genomic_DNA"/>
</dbReference>
<dbReference type="InterPro" id="IPR014820">
    <property type="entry name" value="PriCT_1"/>
</dbReference>
<evidence type="ECO:0000259" key="1">
    <source>
        <dbReference type="SMART" id="SM00942"/>
    </source>
</evidence>
<keyword evidence="3" id="KW-1185">Reference proteome</keyword>